<keyword evidence="3" id="KW-1185">Reference proteome</keyword>
<evidence type="ECO:0000259" key="1">
    <source>
        <dbReference type="Pfam" id="PF07435"/>
    </source>
</evidence>
<accession>A0A1C0YBA4</accession>
<organism evidence="2 3">
    <name type="scientific">Caryophanon latum</name>
    <dbReference type="NCBI Taxonomy" id="33977"/>
    <lineage>
        <taxon>Bacteria</taxon>
        <taxon>Bacillati</taxon>
        <taxon>Bacillota</taxon>
        <taxon>Bacilli</taxon>
        <taxon>Bacillales</taxon>
        <taxon>Caryophanaceae</taxon>
        <taxon>Caryophanon</taxon>
    </lineage>
</organism>
<dbReference type="OrthoDB" id="2382185at2"/>
<dbReference type="InterPro" id="IPR042274">
    <property type="entry name" value="YycH/YycI_2"/>
</dbReference>
<comment type="caution">
    <text evidence="2">The sequence shown here is derived from an EMBL/GenBank/DDBJ whole genome shotgun (WGS) entry which is preliminary data.</text>
</comment>
<dbReference type="RefSeq" id="WP_066466488.1">
    <property type="nucleotide sequence ID" value="NZ_MATO01000078.1"/>
</dbReference>
<evidence type="ECO:0000313" key="3">
    <source>
        <dbReference type="Proteomes" id="UP000093482"/>
    </source>
</evidence>
<proteinExistence type="predicted"/>
<name>A0A1C0YBA4_9BACL</name>
<feature type="domain" description="Regulatory protein YycH" evidence="1">
    <location>
        <begin position="5"/>
        <end position="434"/>
    </location>
</feature>
<dbReference type="AlphaFoldDB" id="A0A1C0YBA4"/>
<dbReference type="CDD" id="cd15787">
    <property type="entry name" value="YycH_N"/>
    <property type="match status" value="1"/>
</dbReference>
<evidence type="ECO:0000313" key="2">
    <source>
        <dbReference type="EMBL" id="OCS84415.1"/>
    </source>
</evidence>
<dbReference type="InterPro" id="IPR009996">
    <property type="entry name" value="YycH"/>
</dbReference>
<protein>
    <recommendedName>
        <fullName evidence="1">Regulatory protein YycH domain-containing protein</fullName>
    </recommendedName>
</protein>
<dbReference type="Proteomes" id="UP000093482">
    <property type="component" value="Unassembled WGS sequence"/>
</dbReference>
<gene>
    <name evidence="2" type="ORF">A6K76_03230</name>
</gene>
<dbReference type="EMBL" id="MATO01000078">
    <property type="protein sequence ID" value="OCS84415.1"/>
    <property type="molecule type" value="Genomic_DNA"/>
</dbReference>
<sequence length="434" mass="50455">MRYIEPIKSWLLIFLVALSLFLTFRIWTYTPDYGVIEEKEVEEIIIGEQTQLSNVIRPYKLVFKGDEAWRGTVSTTNIDNVLQSMKDWHLSNVSLVTDEFTPNQLNELVRTKDHVTMIFAEEIPMTLFQEFFKMDLQRMPSISFDRLIIEWNAKAKVARAYFVNVKQQQLYEASITMTAPSLDERVLKEIIMNATEYTEIEREDTTSLYVIKNNVETVHYTYHTGEVSIDKFVRSLFSDYSSINKQVNSAASEQYEGASEKMDVNPLRREFKYVNPRGQDEQLADAELIRETFRFINATGSFTGDFRYVYGDGYEAKYQLFVQGFPVYSEDSSTTISLSMRDGRPYQYNRPYYTLDIADMKVEALMSGARVINILRKQNPELLEQMNDLVVGYMLRHTENSRIFVLEPSWFVLQGEEYVRIDPLMTGGVASGLE</sequence>
<dbReference type="Pfam" id="PF07435">
    <property type="entry name" value="YycH"/>
    <property type="match status" value="1"/>
</dbReference>
<dbReference type="Gene3D" id="3.10.450.310">
    <property type="match status" value="1"/>
</dbReference>
<dbReference type="Gene3D" id="3.30.310.160">
    <property type="entry name" value="YycH protein, domain 2"/>
    <property type="match status" value="1"/>
</dbReference>
<reference evidence="2 3" key="1">
    <citation type="submission" date="2016-07" db="EMBL/GenBank/DDBJ databases">
        <title>Caryophanon latum genome sequencing.</title>
        <authorList>
            <person name="Verma A."/>
            <person name="Pal Y."/>
            <person name="Krishnamurthi S."/>
        </authorList>
    </citation>
    <scope>NUCLEOTIDE SEQUENCE [LARGE SCALE GENOMIC DNA]</scope>
    <source>
        <strain evidence="2 3">DSM 14151</strain>
    </source>
</reference>